<keyword evidence="1" id="KW-0732">Signal</keyword>
<keyword evidence="4" id="KW-1185">Reference proteome</keyword>
<evidence type="ECO:0000313" key="4">
    <source>
        <dbReference type="Proteomes" id="UP000323632"/>
    </source>
</evidence>
<reference evidence="3 4" key="1">
    <citation type="submission" date="2019-09" db="EMBL/GenBank/DDBJ databases">
        <title>Genome sequence and assembly of Taibaiella sp.</title>
        <authorList>
            <person name="Chhetri G."/>
        </authorList>
    </citation>
    <scope>NUCLEOTIDE SEQUENCE [LARGE SCALE GENOMIC DNA]</scope>
    <source>
        <strain evidence="3 4">KVB11</strain>
    </source>
</reference>
<feature type="signal peptide" evidence="1">
    <location>
        <begin position="1"/>
        <end position="23"/>
    </location>
</feature>
<dbReference type="SUPFAM" id="SSF63829">
    <property type="entry name" value="Calcium-dependent phosphotriesterase"/>
    <property type="match status" value="1"/>
</dbReference>
<evidence type="ECO:0000313" key="3">
    <source>
        <dbReference type="EMBL" id="KAA5536515.1"/>
    </source>
</evidence>
<dbReference type="InterPro" id="IPR026444">
    <property type="entry name" value="Secre_tail"/>
</dbReference>
<name>A0A5M6CU32_9BACT</name>
<dbReference type="NCBIfam" id="TIGR04183">
    <property type="entry name" value="Por_Secre_tail"/>
    <property type="match status" value="1"/>
</dbReference>
<comment type="caution">
    <text evidence="3">The sequence shown here is derived from an EMBL/GenBank/DDBJ whole genome shotgun (WGS) entry which is preliminary data.</text>
</comment>
<dbReference type="RefSeq" id="WP_150031092.1">
    <property type="nucleotide sequence ID" value="NZ_VWSH01000001.1"/>
</dbReference>
<gene>
    <name evidence="3" type="ORF">F0919_02280</name>
</gene>
<dbReference type="EMBL" id="VWSH01000001">
    <property type="protein sequence ID" value="KAA5536515.1"/>
    <property type="molecule type" value="Genomic_DNA"/>
</dbReference>
<dbReference type="Pfam" id="PF18962">
    <property type="entry name" value="Por_Secre_tail"/>
    <property type="match status" value="1"/>
</dbReference>
<evidence type="ECO:0000256" key="1">
    <source>
        <dbReference type="SAM" id="SignalP"/>
    </source>
</evidence>
<sequence length="598" mass="65244">MRKRLPFLLAFGLLFFAATKMFAQYNLPENKIWAFGNKTGMDFSSGNPLPITTNAYNGEGCTAIAAPEGGLMFYTNGNKVWDSAGNVFPHGQNLDISENEALTTTQPAVIIPVPGQLNKFYLFAHSTRLYVYLVDMSLNNGMGDIDITFPLTHVKLLDSLTEKLIAAPGCNNNVWLLTRGNFSDKYYAFNITTTGINTTPVISAAGVSTHDFYFATTMTVSPDGNKIAVNSLSRMEILNFDKTNGKVSMDKILDESNVYGSCFSPNGKLLYGNKGTIIQYNLLDCDPVATKVMLGGSFPGDIRLAVNGKIYFRAGFISIAGPNYLGSVEQPDITGTGCHFRDSITETLMPVVQPGLAMNNSLGLHNTVVKATNVVKSLNRSYFDTCICQFPFSTGLNLIATPGFQGYVWSDGSTATFTNVHQPGKYWVSYNTTCGQRFDTFTVRGSVEPVHLTFNDPVINTSGTYTSYKWYKDGIEISGANAANYQPTLSGIYSVVVANSEGCTDSAFITINKGATGIVNPALQEFSVYPNPVTDILYIESSNPFQGTVTDLSGRAIIYFGNEQKVNVSRLNSGVYFVKLMDKNGHLIMVKKLIKKAK</sequence>
<organism evidence="3 4">
    <name type="scientific">Taibaiella lutea</name>
    <dbReference type="NCBI Taxonomy" id="2608001"/>
    <lineage>
        <taxon>Bacteria</taxon>
        <taxon>Pseudomonadati</taxon>
        <taxon>Bacteroidota</taxon>
        <taxon>Chitinophagia</taxon>
        <taxon>Chitinophagales</taxon>
        <taxon>Chitinophagaceae</taxon>
        <taxon>Taibaiella</taxon>
    </lineage>
</organism>
<proteinExistence type="predicted"/>
<accession>A0A5M6CU32</accession>
<protein>
    <submittedName>
        <fullName evidence="3">T9SS type A sorting domain-containing protein</fullName>
    </submittedName>
</protein>
<dbReference type="InterPro" id="IPR013783">
    <property type="entry name" value="Ig-like_fold"/>
</dbReference>
<feature type="domain" description="Secretion system C-terminal sorting" evidence="2">
    <location>
        <begin position="528"/>
        <end position="594"/>
    </location>
</feature>
<dbReference type="Proteomes" id="UP000323632">
    <property type="component" value="Unassembled WGS sequence"/>
</dbReference>
<feature type="chain" id="PRO_5024279045" evidence="1">
    <location>
        <begin position="24"/>
        <end position="598"/>
    </location>
</feature>
<evidence type="ECO:0000259" key="2">
    <source>
        <dbReference type="Pfam" id="PF18962"/>
    </source>
</evidence>
<dbReference type="Gene3D" id="2.60.40.10">
    <property type="entry name" value="Immunoglobulins"/>
    <property type="match status" value="1"/>
</dbReference>
<dbReference type="AlphaFoldDB" id="A0A5M6CU32"/>